<dbReference type="RefSeq" id="YP_008854775.1">
    <property type="nucleotide sequence ID" value="NC_022935.1"/>
</dbReference>
<accession>V5LG71</accession>
<dbReference type="AlphaFoldDB" id="V5LG71"/>
<geneLocation type="mitochondrion" evidence="1"/>
<reference evidence="1" key="1">
    <citation type="journal article" date="2014" name="Gene">
        <title>Assembly and annotation of full mitochondrial genomes for the corn rootworm species, Diabrotica virgifera virgifera and Diabrotica barberi (Insecta: Coleoptera: Chrysomelidae), using Next Generation Sequence data.</title>
        <authorList>
            <person name="Coates B.S."/>
        </authorList>
    </citation>
    <scope>NUCLEOTIDE SEQUENCE</scope>
</reference>
<keyword evidence="1" id="KW-0496">Mitochondrion</keyword>
<proteinExistence type="predicted"/>
<dbReference type="CTD" id="4509"/>
<name>V5LG71_DIABR</name>
<sequence length="31" mass="3600">MMMKKNIKVTQFNGIICGIKNYLFDNFSLTS</sequence>
<gene>
    <name evidence="1" type="primary">atp8</name>
</gene>
<organism evidence="1">
    <name type="scientific">Diabrotica barberi</name>
    <name type="common">Northern corn rootworm</name>
    <dbReference type="NCBI Taxonomy" id="50386"/>
    <lineage>
        <taxon>Eukaryota</taxon>
        <taxon>Metazoa</taxon>
        <taxon>Ecdysozoa</taxon>
        <taxon>Arthropoda</taxon>
        <taxon>Hexapoda</taxon>
        <taxon>Insecta</taxon>
        <taxon>Pterygota</taxon>
        <taxon>Neoptera</taxon>
        <taxon>Endopterygota</taxon>
        <taxon>Coleoptera</taxon>
        <taxon>Polyphaga</taxon>
        <taxon>Cucujiformia</taxon>
        <taxon>Chrysomeloidea</taxon>
        <taxon>Chrysomelidae</taxon>
        <taxon>Galerucinae</taxon>
        <taxon>Diabroticina</taxon>
        <taxon>Diabroticites</taxon>
        <taxon>Diabrotica</taxon>
    </lineage>
</organism>
<protein>
    <submittedName>
        <fullName evidence="1">ATP synthase subunit 8</fullName>
    </submittedName>
</protein>
<dbReference type="EMBL" id="KF669870">
    <property type="protein sequence ID" value="AHA51725.1"/>
    <property type="molecule type" value="Genomic_DNA"/>
</dbReference>
<evidence type="ECO:0000313" key="1">
    <source>
        <dbReference type="EMBL" id="AHA51725.1"/>
    </source>
</evidence>
<dbReference type="GeneID" id="17728460"/>